<feature type="region of interest" description="Disordered" evidence="2">
    <location>
        <begin position="136"/>
        <end position="156"/>
    </location>
</feature>
<reference evidence="5" key="1">
    <citation type="journal article" date="2019" name="Int. J. Syst. Evol. Microbiol.">
        <title>The Global Catalogue of Microorganisms (GCM) 10K type strain sequencing project: providing services to taxonomists for standard genome sequencing and annotation.</title>
        <authorList>
            <consortium name="The Broad Institute Genomics Platform"/>
            <consortium name="The Broad Institute Genome Sequencing Center for Infectious Disease"/>
            <person name="Wu L."/>
            <person name="Ma J."/>
        </authorList>
    </citation>
    <scope>NUCLEOTIDE SEQUENCE [LARGE SCALE GENOMIC DNA]</scope>
    <source>
        <strain evidence="5">PCU 266</strain>
    </source>
</reference>
<dbReference type="GO" id="GO:0030612">
    <property type="term" value="F:arsenate reductase (thioredoxin) activity"/>
    <property type="evidence" value="ECO:0007669"/>
    <property type="project" value="UniProtKB-EC"/>
</dbReference>
<keyword evidence="5" id="KW-1185">Reference proteome</keyword>
<dbReference type="Proteomes" id="UP001596160">
    <property type="component" value="Unassembled WGS sequence"/>
</dbReference>
<name>A0ABW0ADY6_9ACTN</name>
<evidence type="ECO:0000313" key="5">
    <source>
        <dbReference type="Proteomes" id="UP001596160"/>
    </source>
</evidence>
<proteinExistence type="predicted"/>
<dbReference type="Gene3D" id="3.40.50.2300">
    <property type="match status" value="1"/>
</dbReference>
<keyword evidence="1" id="KW-0059">Arsenical resistance</keyword>
<accession>A0ABW0ADY6</accession>
<dbReference type="SUPFAM" id="SSF52788">
    <property type="entry name" value="Phosphotyrosine protein phosphatases I"/>
    <property type="match status" value="1"/>
</dbReference>
<dbReference type="RefSeq" id="WP_344476244.1">
    <property type="nucleotide sequence ID" value="NZ_BAAASB010000006.1"/>
</dbReference>
<feature type="domain" description="Phosphotyrosine protein phosphatase I" evidence="3">
    <location>
        <begin position="6"/>
        <end position="131"/>
    </location>
</feature>
<protein>
    <submittedName>
        <fullName evidence="4">Arsenate reductase ArsC</fullName>
        <ecNumber evidence="4">1.20.4.4</ecNumber>
    </submittedName>
</protein>
<dbReference type="CDD" id="cd16345">
    <property type="entry name" value="LMWP_ArsC"/>
    <property type="match status" value="1"/>
</dbReference>
<dbReference type="PANTHER" id="PTHR43428:SF1">
    <property type="entry name" value="ARSENATE REDUCTASE"/>
    <property type="match status" value="1"/>
</dbReference>
<feature type="compositionally biased region" description="Polar residues" evidence="2">
    <location>
        <begin position="137"/>
        <end position="147"/>
    </location>
</feature>
<keyword evidence="4" id="KW-0560">Oxidoreductase</keyword>
<comment type="caution">
    <text evidence="4">The sequence shown here is derived from an EMBL/GenBank/DDBJ whole genome shotgun (WGS) entry which is preliminary data.</text>
</comment>
<gene>
    <name evidence="4" type="ORF">ACFPRH_08885</name>
</gene>
<dbReference type="EMBL" id="JBHSKP010000004">
    <property type="protein sequence ID" value="MFC5151848.1"/>
    <property type="molecule type" value="Genomic_DNA"/>
</dbReference>
<organism evidence="4 5">
    <name type="scientific">Streptomyces amakusaensis</name>
    <dbReference type="NCBI Taxonomy" id="67271"/>
    <lineage>
        <taxon>Bacteria</taxon>
        <taxon>Bacillati</taxon>
        <taxon>Actinomycetota</taxon>
        <taxon>Actinomycetes</taxon>
        <taxon>Kitasatosporales</taxon>
        <taxon>Streptomycetaceae</taxon>
        <taxon>Streptomyces</taxon>
    </lineage>
</organism>
<sequence length="156" mass="16287">MSESRPSVLFVCVHNAGRSQMAAAFLTHLSTGRVQVRSAGSAPADAVNPSAVAAMAEIGIDLSAETPKILTVDAVHSSDVVITMGCGDTCPVLPGKRYLDWPLDDPAGQGVEAVRPIRDAIEQRVRRLLAELLPEGVSSQTGSSHPGPSSAPIHTR</sequence>
<dbReference type="SMART" id="SM00226">
    <property type="entry name" value="LMWPc"/>
    <property type="match status" value="1"/>
</dbReference>
<dbReference type="Pfam" id="PF01451">
    <property type="entry name" value="LMWPc"/>
    <property type="match status" value="1"/>
</dbReference>
<evidence type="ECO:0000256" key="2">
    <source>
        <dbReference type="SAM" id="MobiDB-lite"/>
    </source>
</evidence>
<evidence type="ECO:0000313" key="4">
    <source>
        <dbReference type="EMBL" id="MFC5151848.1"/>
    </source>
</evidence>
<dbReference type="EC" id="1.20.4.4" evidence="4"/>
<evidence type="ECO:0000259" key="3">
    <source>
        <dbReference type="SMART" id="SM00226"/>
    </source>
</evidence>
<evidence type="ECO:0000256" key="1">
    <source>
        <dbReference type="ARBA" id="ARBA00022849"/>
    </source>
</evidence>
<dbReference type="InterPro" id="IPR023485">
    <property type="entry name" value="Ptyr_pPase"/>
</dbReference>
<dbReference type="PANTHER" id="PTHR43428">
    <property type="entry name" value="ARSENATE REDUCTASE"/>
    <property type="match status" value="1"/>
</dbReference>
<dbReference type="InterPro" id="IPR036196">
    <property type="entry name" value="Ptyr_pPase_sf"/>
</dbReference>